<dbReference type="KEGG" id="rher:EHE19_001595"/>
<evidence type="ECO:0008006" key="3">
    <source>
        <dbReference type="Google" id="ProtNLM"/>
    </source>
</evidence>
<accession>A0A4U7J916</accession>
<gene>
    <name evidence="1" type="ORF">EHE19_001595</name>
</gene>
<dbReference type="OrthoDB" id="9780715at2"/>
<dbReference type="Proteomes" id="UP000306409">
    <property type="component" value="Chromosome"/>
</dbReference>
<dbReference type="RefSeq" id="WP_137699027.1">
    <property type="nucleotide sequence ID" value="NZ_CP061336.1"/>
</dbReference>
<sequence>MAKQLKTDIVIGGKTSPTLNKAFETAQKKAETTSKVMNKIGGALKTAAKVTAATTLAIGIAVGGIGAKGLETASDLTEVQNVVDTTFKASSKQIDAWSEKALEAYGLSTLQAKQYTGTLGALMKSSGIASEKLVQMSTDLAGLAGDFASFYNLAQDDAFEKIRAGISGETEPLKALGINMSVANMEAFALSKGIKASWNSMDQAAQTQLRYLYLMQQSKDAQGDFNKTLETSYANQKRVATTRFNETLGKLATGLLPVATKALEKVNTALASFTSDPEKIEMISNAIGNVGTSIMNGVVAFIPYLKWIVFTGIPGTIGLLDRLLPLIAGVGAAFLAWKVVSTVQNVIGSIEKARLALTLFSMGQTSAAVQQAVLNGTFTAWETIVGLLTGKIKLATVAQKLWNLAMSLNPVGLIVAGIAALIAIFAVLWVKCEGFRNFWIGLWNGIVSGVKIAIDWIKSNWPLVIGFILNPFGAIFATLYKYNEGFRNWVNGVVQIIKSPINTLIGFINNSFIAGLNKLKIPDWVPKFGGKGINIPMIPMLAKGATVNNPTLAMIGEAGPETVVPHNNKPRSRALLAEAAAGVGVTGGGDIYVTFAPVIHGGNDIKQQISEAEDEFERRMDAYFARKRRFAYGL</sequence>
<evidence type="ECO:0000313" key="1">
    <source>
        <dbReference type="EMBL" id="QNU67265.1"/>
    </source>
</evidence>
<proteinExistence type="predicted"/>
<dbReference type="EMBL" id="CP061336">
    <property type="protein sequence ID" value="QNU67265.1"/>
    <property type="molecule type" value="Genomic_DNA"/>
</dbReference>
<reference evidence="1 2" key="1">
    <citation type="submission" date="2020-09" db="EMBL/GenBank/DDBJ databases">
        <title>Characterization and genome sequencing of Ruminiclostridium sp. nov. MA18.</title>
        <authorList>
            <person name="Rettenmaier R."/>
            <person name="Kowollik M.-L."/>
            <person name="Liebl W."/>
            <person name="Zverlov V."/>
        </authorList>
    </citation>
    <scope>NUCLEOTIDE SEQUENCE [LARGE SCALE GENOMIC DNA]</scope>
    <source>
        <strain evidence="1 2">MA18</strain>
    </source>
</reference>
<protein>
    <recommendedName>
        <fullName evidence="3">Phage tail tape measure protein</fullName>
    </recommendedName>
</protein>
<keyword evidence="2" id="KW-1185">Reference proteome</keyword>
<evidence type="ECO:0000313" key="2">
    <source>
        <dbReference type="Proteomes" id="UP000306409"/>
    </source>
</evidence>
<dbReference type="AlphaFoldDB" id="A0A4U7J916"/>
<name>A0A4U7J916_9FIRM</name>
<organism evidence="1 2">
    <name type="scientific">Ruminiclostridium herbifermentans</name>
    <dbReference type="NCBI Taxonomy" id="2488810"/>
    <lineage>
        <taxon>Bacteria</taxon>
        <taxon>Bacillati</taxon>
        <taxon>Bacillota</taxon>
        <taxon>Clostridia</taxon>
        <taxon>Eubacteriales</taxon>
        <taxon>Oscillospiraceae</taxon>
        <taxon>Ruminiclostridium</taxon>
    </lineage>
</organism>